<gene>
    <name evidence="2" type="ORF">GCM10009546_27510</name>
</gene>
<dbReference type="PANTHER" id="PTHR34853:SF1">
    <property type="entry name" value="LIPASE 5"/>
    <property type="match status" value="1"/>
</dbReference>
<dbReference type="PANTHER" id="PTHR34853">
    <property type="match status" value="1"/>
</dbReference>
<accession>A0ABP3PAR6</accession>
<comment type="caution">
    <text evidence="2">The sequence shown here is derived from an EMBL/GenBank/DDBJ whole genome shotgun (WGS) entry which is preliminary data.</text>
</comment>
<dbReference type="Pfam" id="PF03583">
    <property type="entry name" value="LIP"/>
    <property type="match status" value="1"/>
</dbReference>
<dbReference type="EMBL" id="BAAAHD010000023">
    <property type="protein sequence ID" value="GAA0563752.1"/>
    <property type="molecule type" value="Genomic_DNA"/>
</dbReference>
<dbReference type="PIRSF" id="PIRSF029171">
    <property type="entry name" value="Esterase_LipA"/>
    <property type="match status" value="1"/>
</dbReference>
<dbReference type="InterPro" id="IPR005152">
    <property type="entry name" value="Lipase_secreted"/>
</dbReference>
<protein>
    <submittedName>
        <fullName evidence="2">Lipase family protein</fullName>
    </submittedName>
</protein>
<sequence length="433" mass="45614">MAVARTVWGMTKGYGPMSITVRHVLRAVLASWLGVALVVTALQGPAAAAPQDAKPPAEDPFYRPPEPLPEGASGDIIRSRPAVFTVDPFGGSPVQDVTSWQVLYRSENVHGTPIAVSGIVLVPTKPWTGEGRRPLVSYAVGTRGLGDSCAPSHTLTTGLDYEALMIIDALNKGWAVAVTDMEGLGTPGGHTYEVGRSQGKAVLNMARAARRLPEAGLGGSPVAVWGYSQGGTSAGWAAELAGSYAPDLPIKGVFAGGVPADLHAVAEGLDGSLFIALMFMAAVGYDSAYPGLDLDGYLNDAGRELLENAREMCLTSVDGASTLLTTAFKRISDYSTANPLDDPAWRAALDANKLGGTAPGVPVLQTQAVYDQIIPFQQADTLHRAWCAKGANVTWKTYTLAEHATGMLWSHPDAMKFITDRFADKPVQGNCPR</sequence>
<dbReference type="SUPFAM" id="SSF53474">
    <property type="entry name" value="alpha/beta-Hydrolases"/>
    <property type="match status" value="1"/>
</dbReference>
<evidence type="ECO:0000256" key="1">
    <source>
        <dbReference type="SAM" id="MobiDB-lite"/>
    </source>
</evidence>
<reference evidence="3" key="1">
    <citation type="journal article" date="2019" name="Int. J. Syst. Evol. Microbiol.">
        <title>The Global Catalogue of Microorganisms (GCM) 10K type strain sequencing project: providing services to taxonomists for standard genome sequencing and annotation.</title>
        <authorList>
            <consortium name="The Broad Institute Genomics Platform"/>
            <consortium name="The Broad Institute Genome Sequencing Center for Infectious Disease"/>
            <person name="Wu L."/>
            <person name="Ma J."/>
        </authorList>
    </citation>
    <scope>NUCLEOTIDE SEQUENCE [LARGE SCALE GENOMIC DNA]</scope>
    <source>
        <strain evidence="3">JCM 10667</strain>
    </source>
</reference>
<evidence type="ECO:0000313" key="3">
    <source>
        <dbReference type="Proteomes" id="UP001501427"/>
    </source>
</evidence>
<dbReference type="InterPro" id="IPR029058">
    <property type="entry name" value="AB_hydrolase_fold"/>
</dbReference>
<organism evidence="2 3">
    <name type="scientific">Actinomadura livida</name>
    <dbReference type="NCBI Taxonomy" id="79909"/>
    <lineage>
        <taxon>Bacteria</taxon>
        <taxon>Bacillati</taxon>
        <taxon>Actinomycetota</taxon>
        <taxon>Actinomycetes</taxon>
        <taxon>Streptosporangiales</taxon>
        <taxon>Thermomonosporaceae</taxon>
        <taxon>Actinomadura</taxon>
    </lineage>
</organism>
<dbReference type="Gene3D" id="3.40.50.1820">
    <property type="entry name" value="alpha/beta hydrolase"/>
    <property type="match status" value="1"/>
</dbReference>
<proteinExistence type="predicted"/>
<dbReference type="Proteomes" id="UP001501427">
    <property type="component" value="Unassembled WGS sequence"/>
</dbReference>
<dbReference type="Gene3D" id="1.10.260.130">
    <property type="match status" value="1"/>
</dbReference>
<keyword evidence="3" id="KW-1185">Reference proteome</keyword>
<name>A0ABP3PAR6_9ACTN</name>
<evidence type="ECO:0000313" key="2">
    <source>
        <dbReference type="EMBL" id="GAA0563752.1"/>
    </source>
</evidence>
<feature type="region of interest" description="Disordered" evidence="1">
    <location>
        <begin position="48"/>
        <end position="74"/>
    </location>
</feature>